<sequence>MTIGPEVAGRFWASHTRKRPRLAEGQTEGAVAWSPSRVVRAAGPDAASSTRHPWPMTRYFYVITIGTPGGPVSVSNTLHASTVSTRQQRYEVAYTEAGKQIRAQGVDLPSAAPTLFYSCEPDQT</sequence>
<proteinExistence type="predicted"/>
<keyword evidence="2" id="KW-1185">Reference proteome</keyword>
<comment type="caution">
    <text evidence="1">The sequence shown here is derived from an EMBL/GenBank/DDBJ whole genome shotgun (WGS) entry which is preliminary data.</text>
</comment>
<dbReference type="Proteomes" id="UP000660265">
    <property type="component" value="Unassembled WGS sequence"/>
</dbReference>
<gene>
    <name evidence="1" type="ORF">GCM10011583_12130</name>
</gene>
<name>A0ABQ2DZK2_9ACTN</name>
<evidence type="ECO:0000313" key="1">
    <source>
        <dbReference type="EMBL" id="GGJ82136.1"/>
    </source>
</evidence>
<organism evidence="1 2">
    <name type="scientific">Streptomyces camponoticapitis</name>
    <dbReference type="NCBI Taxonomy" id="1616125"/>
    <lineage>
        <taxon>Bacteria</taxon>
        <taxon>Bacillati</taxon>
        <taxon>Actinomycetota</taxon>
        <taxon>Actinomycetes</taxon>
        <taxon>Kitasatosporales</taxon>
        <taxon>Streptomycetaceae</taxon>
        <taxon>Streptomyces</taxon>
    </lineage>
</organism>
<dbReference type="EMBL" id="BMMV01000003">
    <property type="protein sequence ID" value="GGJ82136.1"/>
    <property type="molecule type" value="Genomic_DNA"/>
</dbReference>
<reference evidence="2" key="1">
    <citation type="journal article" date="2019" name="Int. J. Syst. Evol. Microbiol.">
        <title>The Global Catalogue of Microorganisms (GCM) 10K type strain sequencing project: providing services to taxonomists for standard genome sequencing and annotation.</title>
        <authorList>
            <consortium name="The Broad Institute Genomics Platform"/>
            <consortium name="The Broad Institute Genome Sequencing Center for Infectious Disease"/>
            <person name="Wu L."/>
            <person name="Ma J."/>
        </authorList>
    </citation>
    <scope>NUCLEOTIDE SEQUENCE [LARGE SCALE GENOMIC DNA]</scope>
    <source>
        <strain evidence="2">CGMCC 4.7275</strain>
    </source>
</reference>
<protein>
    <submittedName>
        <fullName evidence="1">Uncharacterized protein</fullName>
    </submittedName>
</protein>
<evidence type="ECO:0000313" key="2">
    <source>
        <dbReference type="Proteomes" id="UP000660265"/>
    </source>
</evidence>
<accession>A0ABQ2DZK2</accession>